<evidence type="ECO:0000259" key="16">
    <source>
        <dbReference type="PROSITE" id="PS50994"/>
    </source>
</evidence>
<keyword evidence="6" id="KW-0378">Hydrolase</keyword>
<keyword evidence="4" id="KW-0479">Metal-binding</keyword>
<evidence type="ECO:0000256" key="7">
    <source>
        <dbReference type="ARBA" id="ARBA00022842"/>
    </source>
</evidence>
<dbReference type="STRING" id="200324.A0A2N5UGU6"/>
<dbReference type="PROSITE" id="PS50994">
    <property type="entry name" value="INTEGRASE"/>
    <property type="match status" value="1"/>
</dbReference>
<dbReference type="EMBL" id="PGCJ01000231">
    <property type="protein sequence ID" value="PLW36917.1"/>
    <property type="molecule type" value="Genomic_DNA"/>
</dbReference>
<comment type="caution">
    <text evidence="17">The sequence shown here is derived from an EMBL/GenBank/DDBJ whole genome shotgun (WGS) entry which is preliminary data.</text>
</comment>
<accession>A0A2N5UGU6</accession>
<organism evidence="17 18">
    <name type="scientific">Puccinia coronata f. sp. avenae</name>
    <dbReference type="NCBI Taxonomy" id="200324"/>
    <lineage>
        <taxon>Eukaryota</taxon>
        <taxon>Fungi</taxon>
        <taxon>Dikarya</taxon>
        <taxon>Basidiomycota</taxon>
        <taxon>Pucciniomycotina</taxon>
        <taxon>Pucciniomycetes</taxon>
        <taxon>Pucciniales</taxon>
        <taxon>Pucciniaceae</taxon>
        <taxon>Puccinia</taxon>
    </lineage>
</organism>
<keyword evidence="11" id="KW-0239">DNA-directed DNA polymerase</keyword>
<dbReference type="GO" id="GO:0046872">
    <property type="term" value="F:metal ion binding"/>
    <property type="evidence" value="ECO:0007669"/>
    <property type="project" value="UniProtKB-KW"/>
</dbReference>
<dbReference type="GO" id="GO:0015074">
    <property type="term" value="P:DNA integration"/>
    <property type="evidence" value="ECO:0007669"/>
    <property type="project" value="UniProtKB-KW"/>
</dbReference>
<evidence type="ECO:0000256" key="10">
    <source>
        <dbReference type="ARBA" id="ARBA00022918"/>
    </source>
</evidence>
<evidence type="ECO:0000256" key="9">
    <source>
        <dbReference type="ARBA" id="ARBA00022908"/>
    </source>
</evidence>
<keyword evidence="12" id="KW-0233">DNA recombination</keyword>
<dbReference type="Proteomes" id="UP000235388">
    <property type="component" value="Unassembled WGS sequence"/>
</dbReference>
<evidence type="ECO:0000256" key="3">
    <source>
        <dbReference type="ARBA" id="ARBA00022722"/>
    </source>
</evidence>
<feature type="region of interest" description="Disordered" evidence="15">
    <location>
        <begin position="178"/>
        <end position="201"/>
    </location>
</feature>
<evidence type="ECO:0000256" key="1">
    <source>
        <dbReference type="ARBA" id="ARBA00022578"/>
    </source>
</evidence>
<dbReference type="GO" id="GO:0003723">
    <property type="term" value="F:RNA binding"/>
    <property type="evidence" value="ECO:0007669"/>
    <property type="project" value="UniProtKB-KW"/>
</dbReference>
<keyword evidence="18" id="KW-1185">Reference proteome</keyword>
<keyword evidence="9" id="KW-0229">DNA integration</keyword>
<sequence>MSLSNVSKSSEPSLRRASPTSSKPSAPTTGGKYLSTEFTNYLQCLGIAHEPGPPHSPQLNGVAERANQTIGNLVRCALLQAKTPKSFWADALRHCFHTYNSTPCKTPGGFKAPTLVLGLSTVNLSDLHPFGCMAWYKVPKANRKKLDPKGRAAILLSYLLDGNGFYFMATHTAYSFEHPPQTLTPKQPHPACGSRPPSQRQLRADAKNAYTRPPASRHPACATFRLAPDKFNPRPQAALYIQFYGRSGFDPLSSKSTGHCPYQSPASSAISTCSYRARWYRHCSRVPEHGSDSLLPS</sequence>
<evidence type="ECO:0000256" key="15">
    <source>
        <dbReference type="SAM" id="MobiDB-lite"/>
    </source>
</evidence>
<comment type="catalytic activity">
    <reaction evidence="13">
        <text>DNA(n) + a 2'-deoxyribonucleoside 5'-triphosphate = DNA(n+1) + diphosphate</text>
        <dbReference type="Rhea" id="RHEA:22508"/>
        <dbReference type="Rhea" id="RHEA-COMP:17339"/>
        <dbReference type="Rhea" id="RHEA-COMP:17340"/>
        <dbReference type="ChEBI" id="CHEBI:33019"/>
        <dbReference type="ChEBI" id="CHEBI:61560"/>
        <dbReference type="ChEBI" id="CHEBI:173112"/>
        <dbReference type="EC" id="2.7.7.49"/>
    </reaction>
</comment>
<dbReference type="AlphaFoldDB" id="A0A2N5UGU6"/>
<dbReference type="GO" id="GO:0006310">
    <property type="term" value="P:DNA recombination"/>
    <property type="evidence" value="ECO:0007669"/>
    <property type="project" value="UniProtKB-KW"/>
</dbReference>
<evidence type="ECO:0000256" key="5">
    <source>
        <dbReference type="ARBA" id="ARBA00022759"/>
    </source>
</evidence>
<dbReference type="Gene3D" id="3.30.420.10">
    <property type="entry name" value="Ribonuclease H-like superfamily/Ribonuclease H"/>
    <property type="match status" value="1"/>
</dbReference>
<evidence type="ECO:0000313" key="18">
    <source>
        <dbReference type="Proteomes" id="UP000235388"/>
    </source>
</evidence>
<keyword evidence="2" id="KW-0548">Nucleotidyltransferase</keyword>
<keyword evidence="10" id="KW-0695">RNA-directed DNA polymerase</keyword>
<feature type="region of interest" description="Disordered" evidence="15">
    <location>
        <begin position="1"/>
        <end position="32"/>
    </location>
</feature>
<keyword evidence="3" id="KW-0540">Nuclease</keyword>
<evidence type="ECO:0000256" key="12">
    <source>
        <dbReference type="ARBA" id="ARBA00023172"/>
    </source>
</evidence>
<dbReference type="SUPFAM" id="SSF53098">
    <property type="entry name" value="Ribonuclease H-like"/>
    <property type="match status" value="1"/>
</dbReference>
<proteinExistence type="predicted"/>
<evidence type="ECO:0000256" key="6">
    <source>
        <dbReference type="ARBA" id="ARBA00022801"/>
    </source>
</evidence>
<dbReference type="InterPro" id="IPR001584">
    <property type="entry name" value="Integrase_cat-core"/>
</dbReference>
<feature type="domain" description="Integrase catalytic" evidence="16">
    <location>
        <begin position="1"/>
        <end position="121"/>
    </location>
</feature>
<keyword evidence="7" id="KW-0460">Magnesium</keyword>
<evidence type="ECO:0000256" key="13">
    <source>
        <dbReference type="ARBA" id="ARBA00048173"/>
    </source>
</evidence>
<dbReference type="GO" id="GO:0005634">
    <property type="term" value="C:nucleus"/>
    <property type="evidence" value="ECO:0007669"/>
    <property type="project" value="UniProtKB-ARBA"/>
</dbReference>
<keyword evidence="5" id="KW-0255">Endonuclease</keyword>
<reference evidence="17 18" key="1">
    <citation type="submission" date="2017-11" db="EMBL/GenBank/DDBJ databases">
        <title>De novo assembly and phasing of dikaryotic genomes from two isolates of Puccinia coronata f. sp. avenae, the causal agent of oat crown rust.</title>
        <authorList>
            <person name="Miller M.E."/>
            <person name="Zhang Y."/>
            <person name="Omidvar V."/>
            <person name="Sperschneider J."/>
            <person name="Schwessinger B."/>
            <person name="Raley C."/>
            <person name="Palmer J.M."/>
            <person name="Garnica D."/>
            <person name="Upadhyaya N."/>
            <person name="Rathjen J."/>
            <person name="Taylor J.M."/>
            <person name="Park R.F."/>
            <person name="Dodds P.N."/>
            <person name="Hirsch C.D."/>
            <person name="Kianian S.F."/>
            <person name="Figueroa M."/>
        </authorList>
    </citation>
    <scope>NUCLEOTIDE SEQUENCE [LARGE SCALE GENOMIC DNA]</scope>
    <source>
        <strain evidence="17">12NC29</strain>
    </source>
</reference>
<protein>
    <recommendedName>
        <fullName evidence="16">Integrase catalytic domain-containing protein</fullName>
    </recommendedName>
</protein>
<name>A0A2N5UGU6_9BASI</name>
<dbReference type="PANTHER" id="PTHR42648">
    <property type="entry name" value="TRANSPOSASE, PUTATIVE-RELATED"/>
    <property type="match status" value="1"/>
</dbReference>
<evidence type="ECO:0000256" key="8">
    <source>
        <dbReference type="ARBA" id="ARBA00022884"/>
    </source>
</evidence>
<dbReference type="GO" id="GO:0032196">
    <property type="term" value="P:transposition"/>
    <property type="evidence" value="ECO:0007669"/>
    <property type="project" value="UniProtKB-KW"/>
</dbReference>
<dbReference type="GO" id="GO:0004519">
    <property type="term" value="F:endonuclease activity"/>
    <property type="evidence" value="ECO:0007669"/>
    <property type="project" value="UniProtKB-KW"/>
</dbReference>
<evidence type="ECO:0000256" key="11">
    <source>
        <dbReference type="ARBA" id="ARBA00022932"/>
    </source>
</evidence>
<comment type="catalytic activity">
    <reaction evidence="14">
        <text>DNA(n) + a 2'-deoxyribonucleoside 5'-triphosphate = DNA(n+1) + diphosphate</text>
        <dbReference type="Rhea" id="RHEA:22508"/>
        <dbReference type="Rhea" id="RHEA-COMP:17339"/>
        <dbReference type="Rhea" id="RHEA-COMP:17340"/>
        <dbReference type="ChEBI" id="CHEBI:33019"/>
        <dbReference type="ChEBI" id="CHEBI:61560"/>
        <dbReference type="ChEBI" id="CHEBI:173112"/>
        <dbReference type="EC" id="2.7.7.7"/>
    </reaction>
</comment>
<dbReference type="GO" id="GO:0016787">
    <property type="term" value="F:hydrolase activity"/>
    <property type="evidence" value="ECO:0007669"/>
    <property type="project" value="UniProtKB-KW"/>
</dbReference>
<gene>
    <name evidence="17" type="ORF">PCANC_21208</name>
</gene>
<dbReference type="InterPro" id="IPR039537">
    <property type="entry name" value="Retrotran_Ty1/copia-like"/>
</dbReference>
<evidence type="ECO:0000256" key="14">
    <source>
        <dbReference type="ARBA" id="ARBA00049244"/>
    </source>
</evidence>
<dbReference type="OrthoDB" id="3243429at2759"/>
<keyword evidence="8" id="KW-0694">RNA-binding</keyword>
<dbReference type="InterPro" id="IPR036397">
    <property type="entry name" value="RNaseH_sf"/>
</dbReference>
<keyword evidence="11" id="KW-0808">Transferase</keyword>
<keyword evidence="1" id="KW-0815">Transposition</keyword>
<dbReference type="PANTHER" id="PTHR42648:SF11">
    <property type="entry name" value="TRANSPOSON TY4-P GAG-POL POLYPROTEIN"/>
    <property type="match status" value="1"/>
</dbReference>
<evidence type="ECO:0000313" key="17">
    <source>
        <dbReference type="EMBL" id="PLW36917.1"/>
    </source>
</evidence>
<evidence type="ECO:0000256" key="2">
    <source>
        <dbReference type="ARBA" id="ARBA00022695"/>
    </source>
</evidence>
<dbReference type="GO" id="GO:0003887">
    <property type="term" value="F:DNA-directed DNA polymerase activity"/>
    <property type="evidence" value="ECO:0007669"/>
    <property type="project" value="UniProtKB-KW"/>
</dbReference>
<feature type="compositionally biased region" description="Polar residues" evidence="15">
    <location>
        <begin position="1"/>
        <end position="12"/>
    </location>
</feature>
<dbReference type="InterPro" id="IPR012337">
    <property type="entry name" value="RNaseH-like_sf"/>
</dbReference>
<dbReference type="GO" id="GO:0003964">
    <property type="term" value="F:RNA-directed DNA polymerase activity"/>
    <property type="evidence" value="ECO:0007669"/>
    <property type="project" value="UniProtKB-KW"/>
</dbReference>
<feature type="compositionally biased region" description="Low complexity" evidence="15">
    <location>
        <begin position="17"/>
        <end position="29"/>
    </location>
</feature>
<evidence type="ECO:0000256" key="4">
    <source>
        <dbReference type="ARBA" id="ARBA00022723"/>
    </source>
</evidence>